<protein>
    <submittedName>
        <fullName evidence="1">Uncharacterized protein</fullName>
    </submittedName>
</protein>
<evidence type="ECO:0000313" key="1">
    <source>
        <dbReference type="EMBL" id="GEN23393.1"/>
    </source>
</evidence>
<comment type="caution">
    <text evidence="1">The sequence shown here is derived from an EMBL/GenBank/DDBJ whole genome shotgun (WGS) entry which is preliminary data.</text>
</comment>
<dbReference type="Proteomes" id="UP000321726">
    <property type="component" value="Unassembled WGS sequence"/>
</dbReference>
<reference evidence="1 2" key="1">
    <citation type="submission" date="2019-07" db="EMBL/GenBank/DDBJ databases">
        <title>Whole genome shotgun sequence of Halomonas cupida NBRC 102219.</title>
        <authorList>
            <person name="Hosoyama A."/>
            <person name="Uohara A."/>
            <person name="Ohji S."/>
            <person name="Ichikawa N."/>
        </authorList>
    </citation>
    <scope>NUCLEOTIDE SEQUENCE [LARGE SCALE GENOMIC DNA]</scope>
    <source>
        <strain evidence="1 2">NBRC 102219</strain>
    </source>
</reference>
<organism evidence="1 2">
    <name type="scientific">Halomonas cupida</name>
    <dbReference type="NCBI Taxonomy" id="44933"/>
    <lineage>
        <taxon>Bacteria</taxon>
        <taxon>Pseudomonadati</taxon>
        <taxon>Pseudomonadota</taxon>
        <taxon>Gammaproteobacteria</taxon>
        <taxon>Oceanospirillales</taxon>
        <taxon>Halomonadaceae</taxon>
        <taxon>Halomonas</taxon>
    </lineage>
</organism>
<proteinExistence type="predicted"/>
<keyword evidence="2" id="KW-1185">Reference proteome</keyword>
<name>A0ABQ0WFP5_9GAMM</name>
<accession>A0ABQ0WFP5</accession>
<dbReference type="EMBL" id="BJXU01000041">
    <property type="protein sequence ID" value="GEN23393.1"/>
    <property type="molecule type" value="Genomic_DNA"/>
</dbReference>
<evidence type="ECO:0000313" key="2">
    <source>
        <dbReference type="Proteomes" id="UP000321726"/>
    </source>
</evidence>
<gene>
    <name evidence="1" type="ORF">HCU01_13420</name>
</gene>
<sequence length="98" mass="10569">MSQIAVTKTHMTTSLKGWCQKAGGEGQQRRLADSRGTHDADDLAWGDLGVESDDWSGAEMKLDLIEMQGLLARAVVGKSIVPGHGDLIGIFQCCNARR</sequence>